<keyword evidence="9" id="KW-1185">Reference proteome</keyword>
<organism evidence="8 9">
    <name type="scientific">Nocardia stercoris</name>
    <dbReference type="NCBI Taxonomy" id="2483361"/>
    <lineage>
        <taxon>Bacteria</taxon>
        <taxon>Bacillati</taxon>
        <taxon>Actinomycetota</taxon>
        <taxon>Actinomycetes</taxon>
        <taxon>Mycobacteriales</taxon>
        <taxon>Nocardiaceae</taxon>
        <taxon>Nocardia</taxon>
    </lineage>
</organism>
<keyword evidence="3" id="KW-0408">Iron</keyword>
<dbReference type="PROSITE" id="PS51296">
    <property type="entry name" value="RIESKE"/>
    <property type="match status" value="1"/>
</dbReference>
<dbReference type="CDD" id="cd03528">
    <property type="entry name" value="Rieske_RO_ferredoxin"/>
    <property type="match status" value="1"/>
</dbReference>
<dbReference type="PANTHER" id="PTHR21496">
    <property type="entry name" value="FERREDOXIN-RELATED"/>
    <property type="match status" value="1"/>
</dbReference>
<dbReference type="Gene3D" id="2.102.10.10">
    <property type="entry name" value="Rieske [2Fe-2S] iron-sulphur domain"/>
    <property type="match status" value="1"/>
</dbReference>
<evidence type="ECO:0000256" key="4">
    <source>
        <dbReference type="ARBA" id="ARBA00023014"/>
    </source>
</evidence>
<dbReference type="InterPro" id="IPR017941">
    <property type="entry name" value="Rieske_2Fe-2S"/>
</dbReference>
<sequence length="95" mass="10382">MVRVTPQGWPPLLIYRVDGEIYATADTCTHATASLSEGELEGHTIVCPVHWAEFDVRTGRALCFPATQALETFEVSVEDGQIYVRGTNSNGSDKP</sequence>
<comment type="cofactor">
    <cofactor evidence="5">
        <name>[2Fe-2S] cluster</name>
        <dbReference type="ChEBI" id="CHEBI:190135"/>
    </cofactor>
</comment>
<dbReference type="Proteomes" id="UP000279275">
    <property type="component" value="Unassembled WGS sequence"/>
</dbReference>
<proteinExistence type="inferred from homology"/>
<dbReference type="Pfam" id="PF00355">
    <property type="entry name" value="Rieske"/>
    <property type="match status" value="1"/>
</dbReference>
<dbReference type="GO" id="GO:0004497">
    <property type="term" value="F:monooxygenase activity"/>
    <property type="evidence" value="ECO:0007669"/>
    <property type="project" value="UniProtKB-ARBA"/>
</dbReference>
<feature type="domain" description="Rieske" evidence="7">
    <location>
        <begin position="1"/>
        <end position="84"/>
    </location>
</feature>
<dbReference type="InterPro" id="IPR036922">
    <property type="entry name" value="Rieske_2Fe-2S_sf"/>
</dbReference>
<evidence type="ECO:0000313" key="8">
    <source>
        <dbReference type="EMBL" id="RMI32985.1"/>
    </source>
</evidence>
<keyword evidence="4" id="KW-0411">Iron-sulfur</keyword>
<keyword evidence="2" id="KW-0479">Metal-binding</keyword>
<evidence type="ECO:0000256" key="3">
    <source>
        <dbReference type="ARBA" id="ARBA00023004"/>
    </source>
</evidence>
<dbReference type="EMBL" id="RFFH01000004">
    <property type="protein sequence ID" value="RMI32985.1"/>
    <property type="molecule type" value="Genomic_DNA"/>
</dbReference>
<dbReference type="PANTHER" id="PTHR21496:SF0">
    <property type="entry name" value="RIESKE DOMAIN-CONTAINING PROTEIN"/>
    <property type="match status" value="1"/>
</dbReference>
<comment type="similarity">
    <text evidence="6">Belongs to the bacterial ring-hydroxylating dioxygenase ferredoxin component family.</text>
</comment>
<evidence type="ECO:0000259" key="7">
    <source>
        <dbReference type="PROSITE" id="PS51296"/>
    </source>
</evidence>
<dbReference type="AlphaFoldDB" id="A0A3M2LAL7"/>
<dbReference type="SUPFAM" id="SSF50022">
    <property type="entry name" value="ISP domain"/>
    <property type="match status" value="1"/>
</dbReference>
<reference evidence="8 9" key="1">
    <citation type="submission" date="2018-10" db="EMBL/GenBank/DDBJ databases">
        <title>Isolation from cow dung.</title>
        <authorList>
            <person name="Ling L."/>
        </authorList>
    </citation>
    <scope>NUCLEOTIDE SEQUENCE [LARGE SCALE GENOMIC DNA]</scope>
    <source>
        <strain evidence="8 9">NEAU-LL90</strain>
    </source>
</reference>
<accession>A0A3M2LAL7</accession>
<name>A0A3M2LAL7_9NOCA</name>
<dbReference type="GO" id="GO:0016705">
    <property type="term" value="F:oxidoreductase activity, acting on paired donors, with incorporation or reduction of molecular oxygen"/>
    <property type="evidence" value="ECO:0007669"/>
    <property type="project" value="UniProtKB-ARBA"/>
</dbReference>
<evidence type="ECO:0000256" key="1">
    <source>
        <dbReference type="ARBA" id="ARBA00022714"/>
    </source>
</evidence>
<keyword evidence="1" id="KW-0001">2Fe-2S</keyword>
<evidence type="ECO:0000256" key="2">
    <source>
        <dbReference type="ARBA" id="ARBA00022723"/>
    </source>
</evidence>
<evidence type="ECO:0000256" key="6">
    <source>
        <dbReference type="ARBA" id="ARBA00038001"/>
    </source>
</evidence>
<dbReference type="GO" id="GO:0046872">
    <property type="term" value="F:metal ion binding"/>
    <property type="evidence" value="ECO:0007669"/>
    <property type="project" value="UniProtKB-KW"/>
</dbReference>
<comment type="caution">
    <text evidence="8">The sequence shown here is derived from an EMBL/GenBank/DDBJ whole genome shotgun (WGS) entry which is preliminary data.</text>
</comment>
<evidence type="ECO:0000313" key="9">
    <source>
        <dbReference type="Proteomes" id="UP000279275"/>
    </source>
</evidence>
<gene>
    <name evidence="8" type="ORF">EBN03_11850</name>
</gene>
<protein>
    <submittedName>
        <fullName evidence="8">Non-heme iron oxygenase ferredoxin subunit</fullName>
    </submittedName>
</protein>
<evidence type="ECO:0000256" key="5">
    <source>
        <dbReference type="ARBA" id="ARBA00034078"/>
    </source>
</evidence>
<dbReference type="GO" id="GO:0051537">
    <property type="term" value="F:2 iron, 2 sulfur cluster binding"/>
    <property type="evidence" value="ECO:0007669"/>
    <property type="project" value="UniProtKB-KW"/>
</dbReference>
<dbReference type="OrthoDB" id="147178at2"/>